<comment type="function">
    <text evidence="4">Formation of pseudouridine at positions 38, 39 and 40 in the anticodon stem and loop of transfer RNAs.</text>
</comment>
<sequence>MPRIRFTTAYDGRPYLGWQSQPGGRTVQDALERAFSALFGSAVRIHGSGRTDAGVHALGQVFHVDAPDTHRIPADKWPTALNTRLPRTIRITQAEYVPPGFHARFSAAGKTYRYCISRAPVLSPFDAGLAWHRPLAWSTDILEQAVRLFLGTHDFTAFAALRGNEPRPIPADYFLRTITQAQVVQEGEHVFITLTGTGFLYKMVRLMAGAAHEAARGKITLDELARLINYPRPDDKSPFCAPPDGLTLMQVHYAEEAPGNKQE</sequence>
<feature type="active site" description="Nucleophile" evidence="4 5">
    <location>
        <position position="52"/>
    </location>
</feature>
<organism evidence="9">
    <name type="scientific">Akkermansia muciniphila</name>
    <dbReference type="NCBI Taxonomy" id="239935"/>
    <lineage>
        <taxon>Bacteria</taxon>
        <taxon>Pseudomonadati</taxon>
        <taxon>Verrucomicrobiota</taxon>
        <taxon>Verrucomicrobiia</taxon>
        <taxon>Verrucomicrobiales</taxon>
        <taxon>Akkermansiaceae</taxon>
        <taxon>Akkermansia</taxon>
    </lineage>
</organism>
<dbReference type="InterPro" id="IPR020097">
    <property type="entry name" value="PsdUridine_synth_TruA_a/b_dom"/>
</dbReference>
<feature type="binding site" evidence="4 6">
    <location>
        <position position="112"/>
    </location>
    <ligand>
        <name>substrate</name>
    </ligand>
</feature>
<dbReference type="EMBL" id="CACRSS010000001">
    <property type="protein sequence ID" value="VYS74652.1"/>
    <property type="molecule type" value="Genomic_DNA"/>
</dbReference>
<evidence type="ECO:0000256" key="3">
    <source>
        <dbReference type="ARBA" id="ARBA00023235"/>
    </source>
</evidence>
<comment type="caution">
    <text evidence="4">Lacks conserved residue(s) required for the propagation of feature annotation.</text>
</comment>
<dbReference type="GO" id="GO:0160147">
    <property type="term" value="F:tRNA pseudouridine(38-40) synthase activity"/>
    <property type="evidence" value="ECO:0007669"/>
    <property type="project" value="UniProtKB-EC"/>
</dbReference>
<dbReference type="OrthoDB" id="9811823at2"/>
<name>A0A6N2R1E1_9BACT</name>
<dbReference type="SUPFAM" id="SSF55120">
    <property type="entry name" value="Pseudouridine synthase"/>
    <property type="match status" value="1"/>
</dbReference>
<comment type="catalytic activity">
    <reaction evidence="4 7">
        <text>uridine(38/39/40) in tRNA = pseudouridine(38/39/40) in tRNA</text>
        <dbReference type="Rhea" id="RHEA:22376"/>
        <dbReference type="Rhea" id="RHEA-COMP:10085"/>
        <dbReference type="Rhea" id="RHEA-COMP:10087"/>
        <dbReference type="ChEBI" id="CHEBI:65314"/>
        <dbReference type="ChEBI" id="CHEBI:65315"/>
        <dbReference type="EC" id="5.4.99.12"/>
    </reaction>
</comment>
<dbReference type="Gene3D" id="3.30.70.580">
    <property type="entry name" value="Pseudouridine synthase I, catalytic domain, N-terminal subdomain"/>
    <property type="match status" value="1"/>
</dbReference>
<dbReference type="Gene3D" id="3.30.70.660">
    <property type="entry name" value="Pseudouridine synthase I, catalytic domain, C-terminal subdomain"/>
    <property type="match status" value="1"/>
</dbReference>
<dbReference type="Pfam" id="PF01416">
    <property type="entry name" value="PseudoU_synth_1"/>
    <property type="match status" value="2"/>
</dbReference>
<dbReference type="NCBIfam" id="TIGR00071">
    <property type="entry name" value="hisT_truA"/>
    <property type="match status" value="1"/>
</dbReference>
<dbReference type="InterPro" id="IPR020103">
    <property type="entry name" value="PsdUridine_synth_cat_dom_sf"/>
</dbReference>
<dbReference type="PIRSF" id="PIRSF001430">
    <property type="entry name" value="tRNA_psdUrid_synth"/>
    <property type="match status" value="1"/>
</dbReference>
<comment type="similarity">
    <text evidence="1 4 7">Belongs to the tRNA pseudouridine synthase TruA family.</text>
</comment>
<feature type="domain" description="Pseudouridine synthase I TruA alpha/beta" evidence="8">
    <location>
        <begin position="145"/>
        <end position="253"/>
    </location>
</feature>
<accession>A0A6N2R1E1</accession>
<evidence type="ECO:0000313" key="9">
    <source>
        <dbReference type="EMBL" id="VYS74652.1"/>
    </source>
</evidence>
<dbReference type="PANTHER" id="PTHR11142">
    <property type="entry name" value="PSEUDOURIDYLATE SYNTHASE"/>
    <property type="match status" value="1"/>
</dbReference>
<evidence type="ECO:0000259" key="8">
    <source>
        <dbReference type="Pfam" id="PF01416"/>
    </source>
</evidence>
<evidence type="ECO:0000256" key="5">
    <source>
        <dbReference type="PIRSR" id="PIRSR001430-1"/>
    </source>
</evidence>
<dbReference type="RefSeq" id="WP_102721922.1">
    <property type="nucleotide sequence ID" value="NZ_CACRSS010000001.1"/>
</dbReference>
<keyword evidence="3 4" id="KW-0413">Isomerase</keyword>
<proteinExistence type="inferred from homology"/>
<dbReference type="InterPro" id="IPR020095">
    <property type="entry name" value="PsdUridine_synth_TruA_C"/>
</dbReference>
<comment type="subunit">
    <text evidence="4">Homodimer.</text>
</comment>
<dbReference type="GO" id="GO:0003723">
    <property type="term" value="F:RNA binding"/>
    <property type="evidence" value="ECO:0007669"/>
    <property type="project" value="InterPro"/>
</dbReference>
<feature type="domain" description="Pseudouridine synthase I TruA alpha/beta" evidence="8">
    <location>
        <begin position="9"/>
        <end position="105"/>
    </location>
</feature>
<dbReference type="FunFam" id="3.30.70.580:FF:000001">
    <property type="entry name" value="tRNA pseudouridine synthase A"/>
    <property type="match status" value="1"/>
</dbReference>
<protein>
    <recommendedName>
        <fullName evidence="4">tRNA pseudouridine synthase A</fullName>
        <ecNumber evidence="4">5.4.99.12</ecNumber>
    </recommendedName>
    <alternativeName>
        <fullName evidence="4">tRNA pseudouridine(38-40) synthase</fullName>
    </alternativeName>
    <alternativeName>
        <fullName evidence="4">tRNA pseudouridylate synthase I</fullName>
    </alternativeName>
    <alternativeName>
        <fullName evidence="4">tRNA-uridine isomerase I</fullName>
    </alternativeName>
</protein>
<dbReference type="EC" id="5.4.99.12" evidence="4"/>
<dbReference type="CDD" id="cd02570">
    <property type="entry name" value="PseudoU_synth_EcTruA"/>
    <property type="match status" value="1"/>
</dbReference>
<dbReference type="AlphaFoldDB" id="A0A6N2R1E1"/>
<reference evidence="9" key="1">
    <citation type="submission" date="2019-11" db="EMBL/GenBank/DDBJ databases">
        <authorList>
            <person name="Feng L."/>
        </authorList>
    </citation>
    <scope>NUCLEOTIDE SEQUENCE</scope>
    <source>
        <strain evidence="9">AMuciniphilaLFYP55</strain>
    </source>
</reference>
<dbReference type="InterPro" id="IPR001406">
    <property type="entry name" value="PsdUridine_synth_TruA"/>
</dbReference>
<dbReference type="InterPro" id="IPR020094">
    <property type="entry name" value="TruA/RsuA/RluB/E/F_N"/>
</dbReference>
<evidence type="ECO:0000256" key="6">
    <source>
        <dbReference type="PIRSR" id="PIRSR001430-2"/>
    </source>
</evidence>
<dbReference type="GO" id="GO:0031119">
    <property type="term" value="P:tRNA pseudouridine synthesis"/>
    <property type="evidence" value="ECO:0007669"/>
    <property type="project" value="UniProtKB-UniRule"/>
</dbReference>
<dbReference type="PANTHER" id="PTHR11142:SF0">
    <property type="entry name" value="TRNA PSEUDOURIDINE SYNTHASE-LIKE 1"/>
    <property type="match status" value="1"/>
</dbReference>
<evidence type="ECO:0000256" key="2">
    <source>
        <dbReference type="ARBA" id="ARBA00022694"/>
    </source>
</evidence>
<evidence type="ECO:0000256" key="1">
    <source>
        <dbReference type="ARBA" id="ARBA00009375"/>
    </source>
</evidence>
<keyword evidence="2 4" id="KW-0819">tRNA processing</keyword>
<gene>
    <name evidence="4 9" type="primary">truA</name>
    <name evidence="9" type="ORF">AMLFYP55_00145</name>
</gene>
<evidence type="ECO:0000256" key="4">
    <source>
        <dbReference type="HAMAP-Rule" id="MF_00171"/>
    </source>
</evidence>
<dbReference type="HAMAP" id="MF_00171">
    <property type="entry name" value="TruA"/>
    <property type="match status" value="1"/>
</dbReference>
<evidence type="ECO:0000256" key="7">
    <source>
        <dbReference type="RuleBase" id="RU003792"/>
    </source>
</evidence>